<keyword evidence="3" id="KW-1185">Reference proteome</keyword>
<evidence type="ECO:0000256" key="1">
    <source>
        <dbReference type="SAM" id="Phobius"/>
    </source>
</evidence>
<organism evidence="2 3">
    <name type="scientific">Anaerotignum lactatifermentans DSM 14214</name>
    <dbReference type="NCBI Taxonomy" id="1121323"/>
    <lineage>
        <taxon>Bacteria</taxon>
        <taxon>Bacillati</taxon>
        <taxon>Bacillota</taxon>
        <taxon>Clostridia</taxon>
        <taxon>Lachnospirales</taxon>
        <taxon>Anaerotignaceae</taxon>
        <taxon>Anaerotignum</taxon>
    </lineage>
</organism>
<keyword evidence="1" id="KW-0812">Transmembrane</keyword>
<protein>
    <recommendedName>
        <fullName evidence="4">TM2 domain-containing protein</fullName>
    </recommendedName>
</protein>
<gene>
    <name evidence="2" type="ORF">SAMN02745138_02446</name>
</gene>
<dbReference type="AlphaFoldDB" id="A0A1M6VSX5"/>
<feature type="transmembrane region" description="Helical" evidence="1">
    <location>
        <begin position="105"/>
        <end position="131"/>
    </location>
</feature>
<feature type="transmembrane region" description="Helical" evidence="1">
    <location>
        <begin position="7"/>
        <end position="27"/>
    </location>
</feature>
<feature type="transmembrane region" description="Helical" evidence="1">
    <location>
        <begin position="33"/>
        <end position="62"/>
    </location>
</feature>
<reference evidence="2 3" key="1">
    <citation type="submission" date="2016-11" db="EMBL/GenBank/DDBJ databases">
        <authorList>
            <person name="Jaros S."/>
            <person name="Januszkiewicz K."/>
            <person name="Wedrychowicz H."/>
        </authorList>
    </citation>
    <scope>NUCLEOTIDE SEQUENCE [LARGE SCALE GENOMIC DNA]</scope>
    <source>
        <strain evidence="2 3">DSM 14214</strain>
    </source>
</reference>
<dbReference type="Proteomes" id="UP000183975">
    <property type="component" value="Unassembled WGS sequence"/>
</dbReference>
<sequence>MANKKNGFWTFIFSLIPGAGEMYMGFFKQGLSLMGLCAIVSIVASFLGIEELVILLPLIWFYSFFHVHHLRSLPPEEFHALEDKILFFDDRDFQLGTLTENRKKAIAVVLVVVGVILLWNSVLDLFGWILPDFFREILWSLQNLLPRLAIAVLILYAGVRMLRGTPVKKEDVEDEDEDEEV</sequence>
<dbReference type="EMBL" id="FRAH01000049">
    <property type="protein sequence ID" value="SHK84613.1"/>
    <property type="molecule type" value="Genomic_DNA"/>
</dbReference>
<dbReference type="OrthoDB" id="82335at2"/>
<proteinExistence type="predicted"/>
<name>A0A1M6VSX5_9FIRM</name>
<keyword evidence="1" id="KW-1133">Transmembrane helix</keyword>
<evidence type="ECO:0008006" key="4">
    <source>
        <dbReference type="Google" id="ProtNLM"/>
    </source>
</evidence>
<evidence type="ECO:0000313" key="2">
    <source>
        <dbReference type="EMBL" id="SHK84613.1"/>
    </source>
</evidence>
<keyword evidence="1" id="KW-0472">Membrane</keyword>
<accession>A0A1M6VSX5</accession>
<dbReference type="RefSeq" id="WP_072852200.1">
    <property type="nucleotide sequence ID" value="NZ_FRAH01000049.1"/>
</dbReference>
<evidence type="ECO:0000313" key="3">
    <source>
        <dbReference type="Proteomes" id="UP000183975"/>
    </source>
</evidence>
<feature type="transmembrane region" description="Helical" evidence="1">
    <location>
        <begin position="137"/>
        <end position="159"/>
    </location>
</feature>